<feature type="non-terminal residue" evidence="2">
    <location>
        <position position="277"/>
    </location>
</feature>
<feature type="region of interest" description="Disordered" evidence="1">
    <location>
        <begin position="1"/>
        <end position="101"/>
    </location>
</feature>
<evidence type="ECO:0000313" key="3">
    <source>
        <dbReference type="Proteomes" id="UP000308197"/>
    </source>
</evidence>
<gene>
    <name evidence="2" type="ORF">K466DRAFT_668372</name>
</gene>
<dbReference type="EMBL" id="ML212406">
    <property type="protein sequence ID" value="TFK78645.1"/>
    <property type="molecule type" value="Genomic_DNA"/>
</dbReference>
<accession>A0A5C3NN30</accession>
<proteinExistence type="predicted"/>
<name>A0A5C3NN30_9APHY</name>
<dbReference type="InParanoid" id="A0A5C3NN30"/>
<feature type="compositionally biased region" description="Low complexity" evidence="1">
    <location>
        <begin position="62"/>
        <end position="71"/>
    </location>
</feature>
<organism evidence="2 3">
    <name type="scientific">Polyporus arcularius HHB13444</name>
    <dbReference type="NCBI Taxonomy" id="1314778"/>
    <lineage>
        <taxon>Eukaryota</taxon>
        <taxon>Fungi</taxon>
        <taxon>Dikarya</taxon>
        <taxon>Basidiomycota</taxon>
        <taxon>Agaricomycotina</taxon>
        <taxon>Agaricomycetes</taxon>
        <taxon>Polyporales</taxon>
        <taxon>Polyporaceae</taxon>
        <taxon>Polyporus</taxon>
    </lineage>
</organism>
<protein>
    <submittedName>
        <fullName evidence="2">Uncharacterized protein</fullName>
    </submittedName>
</protein>
<sequence length="277" mass="31406">MAPLKRHDTSILTTSDQEIPIATSDSMDYVPVRRSSRVSRSPIAASSSSRGRRPSVQAMRSPRVPTTIQTTPPRPPRRSRKGKGHRRTESVSEDPNMSLFRNPSYVAPELEIPSDCPEALLRPPSTHSQTPLQTPPASRRQQPRRRSPPPPGPSFHGRQPQARFPTPPAQEEPWDDDDDEYNVQLPFTTETGLVYDYPPPNPEDPHWFEDMHGNLEADGYIKKLLKDIKTIVAARLYQSTIIELELKDLANNYQKMLGRIGQQEGKEFENFLRREAG</sequence>
<dbReference type="AlphaFoldDB" id="A0A5C3NN30"/>
<evidence type="ECO:0000313" key="2">
    <source>
        <dbReference type="EMBL" id="TFK78645.1"/>
    </source>
</evidence>
<keyword evidence="3" id="KW-1185">Reference proteome</keyword>
<feature type="region of interest" description="Disordered" evidence="1">
    <location>
        <begin position="115"/>
        <end position="182"/>
    </location>
</feature>
<feature type="compositionally biased region" description="Basic residues" evidence="1">
    <location>
        <begin position="75"/>
        <end position="86"/>
    </location>
</feature>
<evidence type="ECO:0000256" key="1">
    <source>
        <dbReference type="SAM" id="MobiDB-lite"/>
    </source>
</evidence>
<feature type="compositionally biased region" description="Low complexity" evidence="1">
    <location>
        <begin position="30"/>
        <end position="49"/>
    </location>
</feature>
<dbReference type="Proteomes" id="UP000308197">
    <property type="component" value="Unassembled WGS sequence"/>
</dbReference>
<feature type="compositionally biased region" description="Acidic residues" evidence="1">
    <location>
        <begin position="172"/>
        <end position="181"/>
    </location>
</feature>
<reference evidence="2 3" key="1">
    <citation type="journal article" date="2019" name="Nat. Ecol. Evol.">
        <title>Megaphylogeny resolves global patterns of mushroom evolution.</title>
        <authorList>
            <person name="Varga T."/>
            <person name="Krizsan K."/>
            <person name="Foldi C."/>
            <person name="Dima B."/>
            <person name="Sanchez-Garcia M."/>
            <person name="Sanchez-Ramirez S."/>
            <person name="Szollosi G.J."/>
            <person name="Szarkandi J.G."/>
            <person name="Papp V."/>
            <person name="Albert L."/>
            <person name="Andreopoulos W."/>
            <person name="Angelini C."/>
            <person name="Antonin V."/>
            <person name="Barry K.W."/>
            <person name="Bougher N.L."/>
            <person name="Buchanan P."/>
            <person name="Buyck B."/>
            <person name="Bense V."/>
            <person name="Catcheside P."/>
            <person name="Chovatia M."/>
            <person name="Cooper J."/>
            <person name="Damon W."/>
            <person name="Desjardin D."/>
            <person name="Finy P."/>
            <person name="Geml J."/>
            <person name="Haridas S."/>
            <person name="Hughes K."/>
            <person name="Justo A."/>
            <person name="Karasinski D."/>
            <person name="Kautmanova I."/>
            <person name="Kiss B."/>
            <person name="Kocsube S."/>
            <person name="Kotiranta H."/>
            <person name="LaButti K.M."/>
            <person name="Lechner B.E."/>
            <person name="Liimatainen K."/>
            <person name="Lipzen A."/>
            <person name="Lukacs Z."/>
            <person name="Mihaltcheva S."/>
            <person name="Morgado L.N."/>
            <person name="Niskanen T."/>
            <person name="Noordeloos M.E."/>
            <person name="Ohm R.A."/>
            <person name="Ortiz-Santana B."/>
            <person name="Ovrebo C."/>
            <person name="Racz N."/>
            <person name="Riley R."/>
            <person name="Savchenko A."/>
            <person name="Shiryaev A."/>
            <person name="Soop K."/>
            <person name="Spirin V."/>
            <person name="Szebenyi C."/>
            <person name="Tomsovsky M."/>
            <person name="Tulloss R.E."/>
            <person name="Uehling J."/>
            <person name="Grigoriev I.V."/>
            <person name="Vagvolgyi C."/>
            <person name="Papp T."/>
            <person name="Martin F.M."/>
            <person name="Miettinen O."/>
            <person name="Hibbett D.S."/>
            <person name="Nagy L.G."/>
        </authorList>
    </citation>
    <scope>NUCLEOTIDE SEQUENCE [LARGE SCALE GENOMIC DNA]</scope>
    <source>
        <strain evidence="2 3">HHB13444</strain>
    </source>
</reference>